<dbReference type="RefSeq" id="WP_160896963.1">
    <property type="nucleotide sequence ID" value="NZ_WUMU01000036.1"/>
</dbReference>
<organism evidence="1 2">
    <name type="scientific">Pseudooceanicola albus</name>
    <dbReference type="NCBI Taxonomy" id="2692189"/>
    <lineage>
        <taxon>Bacteria</taxon>
        <taxon>Pseudomonadati</taxon>
        <taxon>Pseudomonadota</taxon>
        <taxon>Alphaproteobacteria</taxon>
        <taxon>Rhodobacterales</taxon>
        <taxon>Paracoccaceae</taxon>
        <taxon>Pseudooceanicola</taxon>
    </lineage>
</organism>
<dbReference type="Gene3D" id="2.40.10.270">
    <property type="entry name" value="Bacteriophage SPP1 head-tail adaptor protein"/>
    <property type="match status" value="1"/>
</dbReference>
<dbReference type="InterPro" id="IPR038666">
    <property type="entry name" value="SSP1_head-tail_sf"/>
</dbReference>
<dbReference type="EMBL" id="WUMU01000036">
    <property type="protein sequence ID" value="MXN20844.1"/>
    <property type="molecule type" value="Genomic_DNA"/>
</dbReference>
<evidence type="ECO:0000313" key="1">
    <source>
        <dbReference type="EMBL" id="MXN20844.1"/>
    </source>
</evidence>
<proteinExistence type="predicted"/>
<evidence type="ECO:0000313" key="2">
    <source>
        <dbReference type="Proteomes" id="UP000477911"/>
    </source>
</evidence>
<keyword evidence="2" id="KW-1185">Reference proteome</keyword>
<reference evidence="1 2" key="1">
    <citation type="submission" date="2019-12" db="EMBL/GenBank/DDBJ databases">
        <authorList>
            <person name="Li M."/>
        </authorList>
    </citation>
    <scope>NUCLEOTIDE SEQUENCE [LARGE SCALE GENOMIC DNA]</scope>
    <source>
        <strain evidence="1 2">GBMRC 2024</strain>
    </source>
</reference>
<gene>
    <name evidence="1" type="ORF">GR170_23705</name>
</gene>
<accession>A0A6L7G9G8</accession>
<protein>
    <submittedName>
        <fullName evidence="1">Head-tail adaptor protein</fullName>
    </submittedName>
</protein>
<dbReference type="Proteomes" id="UP000477911">
    <property type="component" value="Unassembled WGS sequence"/>
</dbReference>
<dbReference type="Pfam" id="PF05521">
    <property type="entry name" value="Phage_HCP"/>
    <property type="match status" value="1"/>
</dbReference>
<name>A0A6L7G9G8_9RHOB</name>
<sequence>MSPRLNRKLVLEARSHVDDGAGGSTTSWIALGTLWGEIAARSGGPGSEGGQQIHAQRVRITVRGAPVGATNRPVPGERFLCDGHVYLIDAVSEADAGGQYLTCLVHEELAP</sequence>
<dbReference type="InterPro" id="IPR008767">
    <property type="entry name" value="Phage_SPP1_head-tail_adaptor"/>
</dbReference>
<dbReference type="AlphaFoldDB" id="A0A6L7G9G8"/>
<comment type="caution">
    <text evidence="1">The sequence shown here is derived from an EMBL/GenBank/DDBJ whole genome shotgun (WGS) entry which is preliminary data.</text>
</comment>